<evidence type="ECO:0000256" key="1">
    <source>
        <dbReference type="SAM" id="Phobius"/>
    </source>
</evidence>
<organism evidence="2 3">
    <name type="scientific">Ditylenchus destructor</name>
    <dbReference type="NCBI Taxonomy" id="166010"/>
    <lineage>
        <taxon>Eukaryota</taxon>
        <taxon>Metazoa</taxon>
        <taxon>Ecdysozoa</taxon>
        <taxon>Nematoda</taxon>
        <taxon>Chromadorea</taxon>
        <taxon>Rhabditida</taxon>
        <taxon>Tylenchina</taxon>
        <taxon>Tylenchomorpha</taxon>
        <taxon>Sphaerularioidea</taxon>
        <taxon>Anguinidae</taxon>
        <taxon>Anguininae</taxon>
        <taxon>Ditylenchus</taxon>
    </lineage>
</organism>
<sequence>MVFRLNELIEDHFESHSFIVLSQLCCHTTAGVSSLRFFSVCLSACGECYLTASVLCVRDSGNTGQNCITHRRASYLTATLVLLWMMVVHAIMVLGRMAEKHGICGHCGRVEEWQKVVKSFVKPSIKLGARIPDVQSW</sequence>
<keyword evidence="1" id="KW-1133">Transmembrane helix</keyword>
<evidence type="ECO:0000313" key="3">
    <source>
        <dbReference type="Proteomes" id="UP001201812"/>
    </source>
</evidence>
<dbReference type="EMBL" id="JAKKPZ010000077">
    <property type="protein sequence ID" value="KAI1703745.1"/>
    <property type="molecule type" value="Genomic_DNA"/>
</dbReference>
<comment type="caution">
    <text evidence="2">The sequence shown here is derived from an EMBL/GenBank/DDBJ whole genome shotgun (WGS) entry which is preliminary data.</text>
</comment>
<dbReference type="Proteomes" id="UP001201812">
    <property type="component" value="Unassembled WGS sequence"/>
</dbReference>
<gene>
    <name evidence="2" type="ORF">DdX_14684</name>
</gene>
<proteinExistence type="predicted"/>
<name>A0AAD4R1N4_9BILA</name>
<keyword evidence="3" id="KW-1185">Reference proteome</keyword>
<protein>
    <submittedName>
        <fullName evidence="2">Uncharacterized protein</fullName>
    </submittedName>
</protein>
<keyword evidence="1" id="KW-0812">Transmembrane</keyword>
<dbReference type="AlphaFoldDB" id="A0AAD4R1N4"/>
<feature type="transmembrane region" description="Helical" evidence="1">
    <location>
        <begin position="75"/>
        <end position="94"/>
    </location>
</feature>
<accession>A0AAD4R1N4</accession>
<reference evidence="2" key="1">
    <citation type="submission" date="2022-01" db="EMBL/GenBank/DDBJ databases">
        <title>Genome Sequence Resource for Two Populations of Ditylenchus destructor, the Migratory Endoparasitic Phytonematode.</title>
        <authorList>
            <person name="Zhang H."/>
            <person name="Lin R."/>
            <person name="Xie B."/>
        </authorList>
    </citation>
    <scope>NUCLEOTIDE SEQUENCE</scope>
    <source>
        <strain evidence="2">BazhouSP</strain>
    </source>
</reference>
<evidence type="ECO:0000313" key="2">
    <source>
        <dbReference type="EMBL" id="KAI1703745.1"/>
    </source>
</evidence>
<keyword evidence="1" id="KW-0472">Membrane</keyword>